<protein>
    <submittedName>
        <fullName evidence="2">Uncharacterized protein</fullName>
    </submittedName>
</protein>
<evidence type="ECO:0000313" key="3">
    <source>
        <dbReference type="Proteomes" id="UP000281708"/>
    </source>
</evidence>
<comment type="caution">
    <text evidence="2">The sequence shown here is derived from an EMBL/GenBank/DDBJ whole genome shotgun (WGS) entry which is preliminary data.</text>
</comment>
<organism evidence="2 3">
    <name type="scientific">Nocardioides mangrovicus</name>
    <dbReference type="NCBI Taxonomy" id="2478913"/>
    <lineage>
        <taxon>Bacteria</taxon>
        <taxon>Bacillati</taxon>
        <taxon>Actinomycetota</taxon>
        <taxon>Actinomycetes</taxon>
        <taxon>Propionibacteriales</taxon>
        <taxon>Nocardioidaceae</taxon>
        <taxon>Nocardioides</taxon>
    </lineage>
</organism>
<reference evidence="2 3" key="1">
    <citation type="submission" date="2018-10" db="EMBL/GenBank/DDBJ databases">
        <title>Marmoricola sp. 4Q3S-7 whole genome shotgun sequence.</title>
        <authorList>
            <person name="Li F."/>
        </authorList>
    </citation>
    <scope>NUCLEOTIDE SEQUENCE [LARGE SCALE GENOMIC DNA]</scope>
    <source>
        <strain evidence="2 3">4Q3S-7</strain>
    </source>
</reference>
<dbReference type="Proteomes" id="UP000281708">
    <property type="component" value="Unassembled WGS sequence"/>
</dbReference>
<name>A0A3L8P250_9ACTN</name>
<evidence type="ECO:0000313" key="2">
    <source>
        <dbReference type="EMBL" id="RLV49490.1"/>
    </source>
</evidence>
<feature type="compositionally biased region" description="Acidic residues" evidence="1">
    <location>
        <begin position="45"/>
        <end position="61"/>
    </location>
</feature>
<dbReference type="AlphaFoldDB" id="A0A3L8P250"/>
<evidence type="ECO:0000256" key="1">
    <source>
        <dbReference type="SAM" id="MobiDB-lite"/>
    </source>
</evidence>
<gene>
    <name evidence="2" type="ORF">D9V37_05995</name>
</gene>
<sequence length="61" mass="6384">MSGTAPQDPVVEPGDVAQSPADTSDEPSVDPDDSPVEETPRFDVEQGDIEPEDETGDADPT</sequence>
<feature type="region of interest" description="Disordered" evidence="1">
    <location>
        <begin position="1"/>
        <end position="61"/>
    </location>
</feature>
<dbReference type="EMBL" id="RDBE01000006">
    <property type="protein sequence ID" value="RLV49490.1"/>
    <property type="molecule type" value="Genomic_DNA"/>
</dbReference>
<keyword evidence="3" id="KW-1185">Reference proteome</keyword>
<accession>A0A3L8P250</accession>
<feature type="compositionally biased region" description="Acidic residues" evidence="1">
    <location>
        <begin position="23"/>
        <end position="36"/>
    </location>
</feature>
<proteinExistence type="predicted"/>
<dbReference type="RefSeq" id="WP_121805255.1">
    <property type="nucleotide sequence ID" value="NZ_RDBE01000006.1"/>
</dbReference>